<keyword evidence="1" id="KW-0812">Transmembrane</keyword>
<feature type="transmembrane region" description="Helical" evidence="1">
    <location>
        <begin position="12"/>
        <end position="36"/>
    </location>
</feature>
<gene>
    <name evidence="2" type="ORF">LSINAPIS_LOCUS15212</name>
</gene>
<reference evidence="2 3" key="1">
    <citation type="submission" date="2017-07" db="EMBL/GenBank/DDBJ databases">
        <authorList>
            <person name="Talla V."/>
            <person name="Backstrom N."/>
        </authorList>
    </citation>
    <scope>NUCLEOTIDE SEQUENCE [LARGE SCALE GENOMIC DNA]</scope>
</reference>
<keyword evidence="1" id="KW-0472">Membrane</keyword>
<evidence type="ECO:0000313" key="2">
    <source>
        <dbReference type="EMBL" id="VVD05731.1"/>
    </source>
</evidence>
<sequence length="207" mass="21937">MSDGIEAGAGLAWRLLATLEGGSLLLATSALVAYTARARVKKHKRRRPVHSVLMTNTTNALGQEVKQRLEACGCVVCVPSGATSVSDKYDALLVVGAETTAGLKGIASLVSEDVYDNLKLLETLSLLIHRGGCIAWASAGAVNDTYSDATRAFDAVLRASLKHVAKVARCEAIWIERGESVGLVADRVTAALVPCDNRITRSTFSIR</sequence>
<evidence type="ECO:0000313" key="3">
    <source>
        <dbReference type="Proteomes" id="UP000324832"/>
    </source>
</evidence>
<dbReference type="Proteomes" id="UP000324832">
    <property type="component" value="Unassembled WGS sequence"/>
</dbReference>
<name>A0A5E4R616_9NEOP</name>
<accession>A0A5E4R616</accession>
<dbReference type="OrthoDB" id="7477040at2759"/>
<dbReference type="EMBL" id="FZQP02007014">
    <property type="protein sequence ID" value="VVD05731.1"/>
    <property type="molecule type" value="Genomic_DNA"/>
</dbReference>
<keyword evidence="1" id="KW-1133">Transmembrane helix</keyword>
<protein>
    <submittedName>
        <fullName evidence="2">Uncharacterized protein</fullName>
    </submittedName>
</protein>
<organism evidence="2 3">
    <name type="scientific">Leptidea sinapis</name>
    <dbReference type="NCBI Taxonomy" id="189913"/>
    <lineage>
        <taxon>Eukaryota</taxon>
        <taxon>Metazoa</taxon>
        <taxon>Ecdysozoa</taxon>
        <taxon>Arthropoda</taxon>
        <taxon>Hexapoda</taxon>
        <taxon>Insecta</taxon>
        <taxon>Pterygota</taxon>
        <taxon>Neoptera</taxon>
        <taxon>Endopterygota</taxon>
        <taxon>Lepidoptera</taxon>
        <taxon>Glossata</taxon>
        <taxon>Ditrysia</taxon>
        <taxon>Papilionoidea</taxon>
        <taxon>Pieridae</taxon>
        <taxon>Dismorphiinae</taxon>
        <taxon>Leptidea</taxon>
    </lineage>
</organism>
<proteinExistence type="predicted"/>
<keyword evidence="3" id="KW-1185">Reference proteome</keyword>
<evidence type="ECO:0000256" key="1">
    <source>
        <dbReference type="SAM" id="Phobius"/>
    </source>
</evidence>
<dbReference type="AlphaFoldDB" id="A0A5E4R616"/>